<reference evidence="2" key="1">
    <citation type="journal article" date="2012" name="Mol. Plant Microbe Interact.">
        <title>A highly conserved effector in Fusarium oxysporum is required for full virulence on Arabidopsis.</title>
        <authorList>
            <person name="Thatcher L.F."/>
            <person name="Gardiner D.M."/>
            <person name="Kazan K."/>
            <person name="Manners J."/>
        </authorList>
    </citation>
    <scope>NUCLEOTIDE SEQUENCE [LARGE SCALE GENOMIC DNA]</scope>
    <source>
        <strain evidence="2">Fo5176</strain>
    </source>
</reference>
<protein>
    <submittedName>
        <fullName evidence="1">Uncharacterized protein</fullName>
    </submittedName>
</protein>
<sequence>MADHGLKNLVFPLHSCYVADEIHQIRQHKAEDEDQVGHGHLDTAVQNGSWATRSGLGQAVSFLNRHLVQMGNILRQSGLDPPQFADIEVRGKCLEEIRHPINEGLPLESNILLCDCGPASIDGDVYETCA</sequence>
<accession>A0A0C4DI23</accession>
<name>A0A0C4DI23_FUSOF</name>
<evidence type="ECO:0000313" key="1">
    <source>
        <dbReference type="EnsemblFungi" id="FOXG_16345P0"/>
    </source>
</evidence>
<dbReference type="EnsemblFungi" id="FOXG_16345T0">
    <property type="protein sequence ID" value="FOXG_16345P0"/>
    <property type="gene ID" value="FOXG_16345"/>
</dbReference>
<proteinExistence type="predicted"/>
<dbReference type="Proteomes" id="UP000002489">
    <property type="component" value="Unassembled WGS sequence"/>
</dbReference>
<reference evidence="1" key="2">
    <citation type="submission" date="2025-08" db="UniProtKB">
        <authorList>
            <consortium name="EnsemblFungi"/>
        </authorList>
    </citation>
    <scope>IDENTIFICATION</scope>
    <source>
        <strain evidence="1">4287 / CBS 123668 / FGSC 9935 / NRRL 34936</strain>
    </source>
</reference>
<organism evidence="1 2">
    <name type="scientific">Fusarium oxysporum (strain Fo5176)</name>
    <name type="common">Fusarium vascular wilt</name>
    <dbReference type="NCBI Taxonomy" id="660025"/>
    <lineage>
        <taxon>Eukaryota</taxon>
        <taxon>Fungi</taxon>
        <taxon>Dikarya</taxon>
        <taxon>Ascomycota</taxon>
        <taxon>Pezizomycotina</taxon>
        <taxon>Sordariomycetes</taxon>
        <taxon>Hypocreomycetidae</taxon>
        <taxon>Hypocreales</taxon>
        <taxon>Nectriaceae</taxon>
        <taxon>Fusarium</taxon>
        <taxon>Fusarium oxysporum species complex</taxon>
    </lineage>
</organism>
<evidence type="ECO:0000313" key="2">
    <source>
        <dbReference type="Proteomes" id="UP000002489"/>
    </source>
</evidence>
<dbReference type="AlphaFoldDB" id="A0A0C4DI23"/>